<dbReference type="PRINTS" id="PR00792">
    <property type="entry name" value="PEPSIN"/>
</dbReference>
<proteinExistence type="inferred from homology"/>
<comment type="similarity">
    <text evidence="1">Belongs to the peptidase A1 family.</text>
</comment>
<dbReference type="OrthoDB" id="771136at2759"/>
<dbReference type="InterPro" id="IPR033121">
    <property type="entry name" value="PEPTIDASE_A1"/>
</dbReference>
<dbReference type="InterPro" id="IPR021109">
    <property type="entry name" value="Peptidase_aspartic_dom_sf"/>
</dbReference>
<dbReference type="GO" id="GO:0006508">
    <property type="term" value="P:proteolysis"/>
    <property type="evidence" value="ECO:0007669"/>
    <property type="project" value="InterPro"/>
</dbReference>
<reference evidence="5" key="2">
    <citation type="journal article" date="2023" name="IMA Fungus">
        <title>Comparative genomic study of the Penicillium genus elucidates a diverse pangenome and 15 lateral gene transfer events.</title>
        <authorList>
            <person name="Petersen C."/>
            <person name="Sorensen T."/>
            <person name="Nielsen M.R."/>
            <person name="Sondergaard T.E."/>
            <person name="Sorensen J.L."/>
            <person name="Fitzpatrick D.A."/>
            <person name="Frisvad J.C."/>
            <person name="Nielsen K.L."/>
        </authorList>
    </citation>
    <scope>NUCLEOTIDE SEQUENCE</scope>
    <source>
        <strain evidence="5">IBT 16849</strain>
    </source>
</reference>
<accession>A0A9W9J3T2</accession>
<dbReference type="Pfam" id="PF00026">
    <property type="entry name" value="Asp"/>
    <property type="match status" value="1"/>
</dbReference>
<dbReference type="PROSITE" id="PS51767">
    <property type="entry name" value="PEPTIDASE_A1"/>
    <property type="match status" value="1"/>
</dbReference>
<dbReference type="Gene3D" id="2.40.70.10">
    <property type="entry name" value="Acid Proteases"/>
    <property type="match status" value="2"/>
</dbReference>
<comment type="caution">
    <text evidence="5">The sequence shown here is derived from an EMBL/GenBank/DDBJ whole genome shotgun (WGS) entry which is preliminary data.</text>
</comment>
<evidence type="ECO:0000256" key="2">
    <source>
        <dbReference type="ARBA" id="ARBA00022801"/>
    </source>
</evidence>
<name>A0A9W9J3T2_9EURO</name>
<organism evidence="5 6">
    <name type="scientific">Penicillium cf. griseofulvum</name>
    <dbReference type="NCBI Taxonomy" id="2972120"/>
    <lineage>
        <taxon>Eukaryota</taxon>
        <taxon>Fungi</taxon>
        <taxon>Dikarya</taxon>
        <taxon>Ascomycota</taxon>
        <taxon>Pezizomycotina</taxon>
        <taxon>Eurotiomycetes</taxon>
        <taxon>Eurotiomycetidae</taxon>
        <taxon>Eurotiales</taxon>
        <taxon>Aspergillaceae</taxon>
        <taxon>Penicillium</taxon>
    </lineage>
</organism>
<dbReference type="EMBL" id="JAPQKP010000005">
    <property type="protein sequence ID" value="KAJ5189147.1"/>
    <property type="molecule type" value="Genomic_DNA"/>
</dbReference>
<keyword evidence="2" id="KW-0378">Hydrolase</keyword>
<evidence type="ECO:0000313" key="5">
    <source>
        <dbReference type="EMBL" id="KAJ5189147.1"/>
    </source>
</evidence>
<feature type="domain" description="Peptidase A1" evidence="4">
    <location>
        <begin position="1"/>
        <end position="275"/>
    </location>
</feature>
<evidence type="ECO:0000256" key="1">
    <source>
        <dbReference type="ARBA" id="ARBA00007447"/>
    </source>
</evidence>
<evidence type="ECO:0000259" key="4">
    <source>
        <dbReference type="PROSITE" id="PS51767"/>
    </source>
</evidence>
<dbReference type="GO" id="GO:0004190">
    <property type="term" value="F:aspartic-type endopeptidase activity"/>
    <property type="evidence" value="ECO:0007669"/>
    <property type="project" value="InterPro"/>
</dbReference>
<protein>
    <submittedName>
        <fullName evidence="5">Peptidase A1</fullName>
    </submittedName>
</protein>
<sequence>MNDLHSNFTVSKSIESSLIITGEFVTDTLVIGDITVESMKIGVLNVDATQNILGLGYGEANSSFISLTEALVDAGTIKSPAFSMYMENPLYSASTGDSQDEKSGTLLFGGVNKSKYNGTLHTLPIVNNPADDRKAFWVNMTSLSINETSVFPTGHSTQALLDPSLSHTYVPESIAQDIISRLGATEITTFGPMLIPCNTTLSGTALTFGFGSASFKLDIDLFIETHSAFNEEDICYLGIAAQADTKDANRVVLGANFLQQIYVVYDMGNDEVSLAQRNWDSNEDEILEITTGKDAVPGASSEQEVADGADDTEAKDDSEKEKSIGFRIDERAGLQLSLSIFVIWAVFCL</sequence>
<reference evidence="5" key="1">
    <citation type="submission" date="2022-11" db="EMBL/GenBank/DDBJ databases">
        <authorList>
            <person name="Petersen C."/>
        </authorList>
    </citation>
    <scope>NUCLEOTIDE SEQUENCE</scope>
    <source>
        <strain evidence="5">IBT 16849</strain>
    </source>
</reference>
<dbReference type="InterPro" id="IPR001461">
    <property type="entry name" value="Aspartic_peptidase_A1"/>
</dbReference>
<keyword evidence="6" id="KW-1185">Reference proteome</keyword>
<dbReference type="AlphaFoldDB" id="A0A9W9J3T2"/>
<gene>
    <name evidence="5" type="ORF">N7472_008161</name>
</gene>
<evidence type="ECO:0000256" key="3">
    <source>
        <dbReference type="SAM" id="MobiDB-lite"/>
    </source>
</evidence>
<evidence type="ECO:0000313" key="6">
    <source>
        <dbReference type="Proteomes" id="UP001150879"/>
    </source>
</evidence>
<feature type="region of interest" description="Disordered" evidence="3">
    <location>
        <begin position="297"/>
        <end position="321"/>
    </location>
</feature>
<dbReference type="PANTHER" id="PTHR47966:SF51">
    <property type="entry name" value="BETA-SITE APP-CLEAVING ENZYME, ISOFORM A-RELATED"/>
    <property type="match status" value="1"/>
</dbReference>
<dbReference type="SUPFAM" id="SSF50630">
    <property type="entry name" value="Acid proteases"/>
    <property type="match status" value="1"/>
</dbReference>
<feature type="compositionally biased region" description="Acidic residues" evidence="3">
    <location>
        <begin position="304"/>
        <end position="314"/>
    </location>
</feature>
<dbReference type="Proteomes" id="UP001150879">
    <property type="component" value="Unassembled WGS sequence"/>
</dbReference>
<dbReference type="PANTHER" id="PTHR47966">
    <property type="entry name" value="BETA-SITE APP-CLEAVING ENZYME, ISOFORM A-RELATED"/>
    <property type="match status" value="1"/>
</dbReference>